<dbReference type="Gene3D" id="1.10.10.2910">
    <property type="match status" value="1"/>
</dbReference>
<keyword evidence="3" id="KW-1185">Reference proteome</keyword>
<evidence type="ECO:0000259" key="1">
    <source>
        <dbReference type="Pfam" id="PF06114"/>
    </source>
</evidence>
<organism evidence="2 3">
    <name type="scientific">Levilactobacillus lanxiensis</name>
    <dbReference type="NCBI Taxonomy" id="2799568"/>
    <lineage>
        <taxon>Bacteria</taxon>
        <taxon>Bacillati</taxon>
        <taxon>Bacillota</taxon>
        <taxon>Bacilli</taxon>
        <taxon>Lactobacillales</taxon>
        <taxon>Lactobacillaceae</taxon>
        <taxon>Levilactobacillus</taxon>
    </lineage>
</organism>
<protein>
    <submittedName>
        <fullName evidence="2">ImmA/IrrE family metallo-endopeptidase</fullName>
    </submittedName>
</protein>
<evidence type="ECO:0000313" key="2">
    <source>
        <dbReference type="EMBL" id="MFD1455192.1"/>
    </source>
</evidence>
<reference evidence="3" key="1">
    <citation type="journal article" date="2019" name="Int. J. Syst. Evol. Microbiol.">
        <title>The Global Catalogue of Microorganisms (GCM) 10K type strain sequencing project: providing services to taxonomists for standard genome sequencing and annotation.</title>
        <authorList>
            <consortium name="The Broad Institute Genomics Platform"/>
            <consortium name="The Broad Institute Genome Sequencing Center for Infectious Disease"/>
            <person name="Wu L."/>
            <person name="Ma J."/>
        </authorList>
    </citation>
    <scope>NUCLEOTIDE SEQUENCE [LARGE SCALE GENOMIC DNA]</scope>
    <source>
        <strain evidence="3">CCM 8979</strain>
    </source>
</reference>
<dbReference type="InterPro" id="IPR010359">
    <property type="entry name" value="IrrE_HExxH"/>
</dbReference>
<evidence type="ECO:0000313" key="3">
    <source>
        <dbReference type="Proteomes" id="UP001597189"/>
    </source>
</evidence>
<name>A0ABW4D5E5_9LACO</name>
<dbReference type="EMBL" id="JBHTOD010000004">
    <property type="protein sequence ID" value="MFD1455192.1"/>
    <property type="molecule type" value="Genomic_DNA"/>
</dbReference>
<accession>A0ABW4D5E5</accession>
<dbReference type="Proteomes" id="UP001597189">
    <property type="component" value="Unassembled WGS sequence"/>
</dbReference>
<dbReference type="RefSeq" id="WP_203644416.1">
    <property type="nucleotide sequence ID" value="NZ_BOLN01000004.1"/>
</dbReference>
<gene>
    <name evidence="2" type="ORF">ACFQ44_05765</name>
</gene>
<feature type="domain" description="IrrE N-terminal-like" evidence="1">
    <location>
        <begin position="26"/>
        <end position="131"/>
    </location>
</feature>
<dbReference type="Pfam" id="PF06114">
    <property type="entry name" value="Peptidase_M78"/>
    <property type="match status" value="1"/>
</dbReference>
<comment type="caution">
    <text evidence="2">The sequence shown here is derived from an EMBL/GenBank/DDBJ whole genome shotgun (WGS) entry which is preliminary data.</text>
</comment>
<sequence>MKRELIRKTAWSLVKKFNTNDPIKLCKYLDIPVYYHELGDNILGFRTNLYGVSSIVLNSASDSQTQRITCGHELGHDRCNHDDNTDFLQRSSLYTRVYGTEYEANCFMVELMLARNDIDESVDTQEGILRSVSIPTWAANYVDWPYVKKLLVNQTSSNI</sequence>
<proteinExistence type="predicted"/>